<dbReference type="AlphaFoldDB" id="A0A136IQI5"/>
<evidence type="ECO:0000313" key="9">
    <source>
        <dbReference type="Proteomes" id="UP000070501"/>
    </source>
</evidence>
<gene>
    <name evidence="8" type="ORF">Micbo1qcDRAFT_179080</name>
</gene>
<dbReference type="Pfam" id="PF20684">
    <property type="entry name" value="Fung_rhodopsin"/>
    <property type="match status" value="1"/>
</dbReference>
<keyword evidence="4 6" id="KW-0472">Membrane</keyword>
<dbReference type="PANTHER" id="PTHR33048">
    <property type="entry name" value="PTH11-LIKE INTEGRAL MEMBRANE PROTEIN (AFU_ORTHOLOGUE AFUA_5G11245)"/>
    <property type="match status" value="1"/>
</dbReference>
<proteinExistence type="inferred from homology"/>
<keyword evidence="3 6" id="KW-1133">Transmembrane helix</keyword>
<dbReference type="OrthoDB" id="5022096at2759"/>
<evidence type="ECO:0000259" key="7">
    <source>
        <dbReference type="Pfam" id="PF20684"/>
    </source>
</evidence>
<dbReference type="InterPro" id="IPR049326">
    <property type="entry name" value="Rhodopsin_dom_fungi"/>
</dbReference>
<name>A0A136IQI5_9PEZI</name>
<accession>A0A136IQI5</accession>
<reference evidence="9" key="1">
    <citation type="submission" date="2016-02" db="EMBL/GenBank/DDBJ databases">
        <title>Draft genome sequence of Microdochium bolleyi, a fungal endophyte of beachgrass.</title>
        <authorList>
            <consortium name="DOE Joint Genome Institute"/>
            <person name="David A.S."/>
            <person name="May G."/>
            <person name="Haridas S."/>
            <person name="Lim J."/>
            <person name="Wang M."/>
            <person name="Labutti K."/>
            <person name="Lipzen A."/>
            <person name="Barry K."/>
            <person name="Grigoriev I.V."/>
        </authorList>
    </citation>
    <scope>NUCLEOTIDE SEQUENCE [LARGE SCALE GENOMIC DNA]</scope>
    <source>
        <strain evidence="9">J235TASD1</strain>
    </source>
</reference>
<dbReference type="GO" id="GO:0016020">
    <property type="term" value="C:membrane"/>
    <property type="evidence" value="ECO:0007669"/>
    <property type="project" value="UniProtKB-SubCell"/>
</dbReference>
<organism evidence="8 9">
    <name type="scientific">Microdochium bolleyi</name>
    <dbReference type="NCBI Taxonomy" id="196109"/>
    <lineage>
        <taxon>Eukaryota</taxon>
        <taxon>Fungi</taxon>
        <taxon>Dikarya</taxon>
        <taxon>Ascomycota</taxon>
        <taxon>Pezizomycotina</taxon>
        <taxon>Sordariomycetes</taxon>
        <taxon>Xylariomycetidae</taxon>
        <taxon>Xylariales</taxon>
        <taxon>Microdochiaceae</taxon>
        <taxon>Microdochium</taxon>
    </lineage>
</organism>
<sequence length="339" mass="37161">MGLQGFLAGSALIIVGLRIWVRRTVLKTFGWDDWFILLSALFSIGVLACFIGVILNGGGHHVTDIGVPEEWEALQHAQHVLLVVNITGVSVVKISVSLALLRFLHGRWYQIFLKSLIVFIVVFTIGTEAPLIFRCWPRYYIWALERPPGVCIPTAQFLVIANLNSSINIVTDAILVLLPIPTIINLKVNIQTKASLIGVLFIGFFATAAAIVRAVAANVPAQISDAWSLKFYVWNSSTLELLRPRSQLYDPYSQAGWKAQLRASALGLPLDQPPPPPPLPLQEDEATLAIAKTDIAVPLAISTDIESSEKRPKPTVTQWKWAQAAIIGRGVVRKAATPL</sequence>
<evidence type="ECO:0000256" key="1">
    <source>
        <dbReference type="ARBA" id="ARBA00004141"/>
    </source>
</evidence>
<feature type="transmembrane region" description="Helical" evidence="6">
    <location>
        <begin position="196"/>
        <end position="216"/>
    </location>
</feature>
<feature type="transmembrane region" description="Helical" evidence="6">
    <location>
        <begin position="166"/>
        <end position="184"/>
    </location>
</feature>
<feature type="domain" description="Rhodopsin" evidence="7">
    <location>
        <begin position="17"/>
        <end position="226"/>
    </location>
</feature>
<protein>
    <recommendedName>
        <fullName evidence="7">Rhodopsin domain-containing protein</fullName>
    </recommendedName>
</protein>
<dbReference type="Proteomes" id="UP000070501">
    <property type="component" value="Unassembled WGS sequence"/>
</dbReference>
<dbReference type="PANTHER" id="PTHR33048:SF167">
    <property type="entry name" value="INTEGRAL MEMBRANE PROTEIN"/>
    <property type="match status" value="1"/>
</dbReference>
<comment type="subcellular location">
    <subcellularLocation>
        <location evidence="1">Membrane</location>
        <topology evidence="1">Multi-pass membrane protein</topology>
    </subcellularLocation>
</comment>
<feature type="transmembrane region" description="Helical" evidence="6">
    <location>
        <begin position="79"/>
        <end position="104"/>
    </location>
</feature>
<evidence type="ECO:0000313" key="8">
    <source>
        <dbReference type="EMBL" id="KXJ87187.1"/>
    </source>
</evidence>
<evidence type="ECO:0000256" key="6">
    <source>
        <dbReference type="SAM" id="Phobius"/>
    </source>
</evidence>
<evidence type="ECO:0000256" key="2">
    <source>
        <dbReference type="ARBA" id="ARBA00022692"/>
    </source>
</evidence>
<evidence type="ECO:0000256" key="3">
    <source>
        <dbReference type="ARBA" id="ARBA00022989"/>
    </source>
</evidence>
<feature type="transmembrane region" description="Helical" evidence="6">
    <location>
        <begin position="111"/>
        <end position="133"/>
    </location>
</feature>
<keyword evidence="9" id="KW-1185">Reference proteome</keyword>
<dbReference type="InParanoid" id="A0A136IQI5"/>
<feature type="transmembrane region" description="Helical" evidence="6">
    <location>
        <begin position="6"/>
        <end position="22"/>
    </location>
</feature>
<feature type="transmembrane region" description="Helical" evidence="6">
    <location>
        <begin position="34"/>
        <end position="59"/>
    </location>
</feature>
<keyword evidence="2 6" id="KW-0812">Transmembrane</keyword>
<evidence type="ECO:0000256" key="5">
    <source>
        <dbReference type="ARBA" id="ARBA00038359"/>
    </source>
</evidence>
<dbReference type="InterPro" id="IPR052337">
    <property type="entry name" value="SAT4-like"/>
</dbReference>
<comment type="similarity">
    <text evidence="5">Belongs to the SAT4 family.</text>
</comment>
<dbReference type="EMBL" id="KQ964263">
    <property type="protein sequence ID" value="KXJ87187.1"/>
    <property type="molecule type" value="Genomic_DNA"/>
</dbReference>
<evidence type="ECO:0000256" key="4">
    <source>
        <dbReference type="ARBA" id="ARBA00023136"/>
    </source>
</evidence>